<dbReference type="Gene3D" id="1.10.8.270">
    <property type="entry name" value="putative rabgap domain of human tbc1 domain family member 14 like domains"/>
    <property type="match status" value="1"/>
</dbReference>
<dbReference type="GO" id="GO:0016192">
    <property type="term" value="P:vesicle-mediated transport"/>
    <property type="evidence" value="ECO:0007669"/>
    <property type="project" value="UniProtKB-ARBA"/>
</dbReference>
<name>A0A671XVC9_SPAAU</name>
<accession>A0A671XVC9</accession>
<dbReference type="GO" id="GO:0031267">
    <property type="term" value="F:small GTPase binding"/>
    <property type="evidence" value="ECO:0007669"/>
    <property type="project" value="TreeGrafter"/>
</dbReference>
<evidence type="ECO:0000256" key="1">
    <source>
        <dbReference type="SAM" id="Coils"/>
    </source>
</evidence>
<reference evidence="4" key="1">
    <citation type="submission" date="2021-04" db="EMBL/GenBank/DDBJ databases">
        <authorList>
            <consortium name="Wellcome Sanger Institute Data Sharing"/>
        </authorList>
    </citation>
    <scope>NUCLEOTIDE SEQUENCE [LARGE SCALE GENOMIC DNA]</scope>
</reference>
<evidence type="ECO:0000313" key="4">
    <source>
        <dbReference type="Ensembl" id="ENSSAUP00010052816.1"/>
    </source>
</evidence>
<reference evidence="4" key="3">
    <citation type="submission" date="2025-09" db="UniProtKB">
        <authorList>
            <consortium name="Ensembl"/>
        </authorList>
    </citation>
    <scope>IDENTIFICATION</scope>
</reference>
<dbReference type="GO" id="GO:0005096">
    <property type="term" value="F:GTPase activator activity"/>
    <property type="evidence" value="ECO:0007669"/>
    <property type="project" value="TreeGrafter"/>
</dbReference>
<dbReference type="GO" id="GO:0031410">
    <property type="term" value="C:cytoplasmic vesicle"/>
    <property type="evidence" value="ECO:0007669"/>
    <property type="project" value="UniProtKB-ARBA"/>
</dbReference>
<dbReference type="SUPFAM" id="SSF47923">
    <property type="entry name" value="Ypt/Rab-GAP domain of gyp1p"/>
    <property type="match status" value="2"/>
</dbReference>
<feature type="compositionally biased region" description="Polar residues" evidence="2">
    <location>
        <begin position="51"/>
        <end position="64"/>
    </location>
</feature>
<dbReference type="Pfam" id="PF00566">
    <property type="entry name" value="RabGAP-TBC"/>
    <property type="match status" value="1"/>
</dbReference>
<dbReference type="InterPro" id="IPR000195">
    <property type="entry name" value="Rab-GAP-TBC_dom"/>
</dbReference>
<evidence type="ECO:0000256" key="2">
    <source>
        <dbReference type="SAM" id="MobiDB-lite"/>
    </source>
</evidence>
<dbReference type="FunFam" id="1.10.472.80:FF:000006">
    <property type="entry name" value="TBC1 domain family member 14"/>
    <property type="match status" value="1"/>
</dbReference>
<feature type="coiled-coil region" evidence="1">
    <location>
        <begin position="332"/>
        <end position="374"/>
    </location>
</feature>
<dbReference type="AlphaFoldDB" id="A0A671XVC9"/>
<organism evidence="4 5">
    <name type="scientific">Sparus aurata</name>
    <name type="common">Gilthead sea bream</name>
    <dbReference type="NCBI Taxonomy" id="8175"/>
    <lineage>
        <taxon>Eukaryota</taxon>
        <taxon>Metazoa</taxon>
        <taxon>Chordata</taxon>
        <taxon>Craniata</taxon>
        <taxon>Vertebrata</taxon>
        <taxon>Euteleostomi</taxon>
        <taxon>Actinopterygii</taxon>
        <taxon>Neopterygii</taxon>
        <taxon>Teleostei</taxon>
        <taxon>Neoteleostei</taxon>
        <taxon>Acanthomorphata</taxon>
        <taxon>Eupercaria</taxon>
        <taxon>Spariformes</taxon>
        <taxon>Sparidae</taxon>
        <taxon>Sparus</taxon>
    </lineage>
</organism>
<dbReference type="Proteomes" id="UP000472265">
    <property type="component" value="Chromosome 10"/>
</dbReference>
<proteinExistence type="predicted"/>
<gene>
    <name evidence="4" type="primary">TBC1D14</name>
    <name evidence="4" type="synonym">tbc1d14</name>
</gene>
<dbReference type="InterPro" id="IPR035969">
    <property type="entry name" value="Rab-GAP_TBC_sf"/>
</dbReference>
<feature type="compositionally biased region" description="Basic and acidic residues" evidence="2">
    <location>
        <begin position="269"/>
        <end position="289"/>
    </location>
</feature>
<feature type="region of interest" description="Disordered" evidence="2">
    <location>
        <begin position="256"/>
        <end position="306"/>
    </location>
</feature>
<dbReference type="PANTHER" id="PTHR47219:SF15">
    <property type="entry name" value="TBC1 DOMAIN FAMILY MEMBER 12 ISOFORM X1"/>
    <property type="match status" value="1"/>
</dbReference>
<dbReference type="GeneTree" id="ENSGT00940000157250"/>
<reference evidence="4" key="2">
    <citation type="submission" date="2025-08" db="UniProtKB">
        <authorList>
            <consortium name="Ensembl"/>
        </authorList>
    </citation>
    <scope>IDENTIFICATION</scope>
</reference>
<dbReference type="Gene3D" id="1.10.472.80">
    <property type="entry name" value="Ypt/Rab-GAP domain of gyp1p, domain 3"/>
    <property type="match status" value="1"/>
</dbReference>
<dbReference type="FunFam" id="1.10.8.270:FF:000008">
    <property type="entry name" value="Putative TBC1 domain family member 14"/>
    <property type="match status" value="1"/>
</dbReference>
<protein>
    <submittedName>
        <fullName evidence="4">TBC1 domain family member 14</fullName>
    </submittedName>
</protein>
<dbReference type="SMART" id="SM00164">
    <property type="entry name" value="TBC"/>
    <property type="match status" value="1"/>
</dbReference>
<dbReference type="PANTHER" id="PTHR47219">
    <property type="entry name" value="RAB GTPASE-ACTIVATING PROTEIN 1-LIKE"/>
    <property type="match status" value="1"/>
</dbReference>
<dbReference type="FunFam" id="1.10.10.750:FF:000005">
    <property type="entry name" value="TBC1 domain family member 14"/>
    <property type="match status" value="1"/>
</dbReference>
<keyword evidence="1" id="KW-0175">Coiled coil</keyword>
<evidence type="ECO:0000259" key="3">
    <source>
        <dbReference type="PROSITE" id="PS50086"/>
    </source>
</evidence>
<sequence length="679" mass="76144">MSSGYISTSRNCSLLLPSMTLHSECVLPSYKPSCSSTPIYYSSPQKSYSEMNQDCHSLSSQDSGIPTLEINPPEPIRHSQKGTDNGGLILDSSHDSPATLPLDDDPSDGSSFRKSSTFPRSEYDSIRLFSPTLRLSGVSIGGGVLNRSDDISVCSVSSMSTELSVSNEDILDFIVTSDSSAIVTLETDDSGNAHFSDVTLSSTPGDPRDLWSPLRPNLGSGVTQQQEDGRQKKLGPLASLFNNLFARRVKDSRPLEQRDPGWKLFGKVPPREGPAKDPKRIQKEYETKSGRAGPGNPTSPRQSVRKNLDFEPLSTTALILEDRPANLPAKSAEEAQKHRQQYEEMVAQAKKRELKEAQKRKKQLEDRCKLEESIGTAAQTWNQEILPNWSTVCTSRRVRDLWWQGIPPSVRGKVWSLAVGNELNITHELYNICLARAKEKWKTSPASSSEPEIEDAGSSDRESSLELIKLDISRTFPHLCIFQQVSEGTTSYKTDVQGMSFIAAVLILNLDTADAFIAFANLLNKPCQMAFFRVDHSLMLTYFSAFEVFFEENLPKLFAHFKKNNLTPDIYLIDWIFTLYSKSLPLDLACRVWDVFCRDGEEFLFRTGLGLLRLYQDVLTCMDFIHMAQFLTRLPDLIPAEQLFQHIAAVHMTSRNRKWAQVLQALQKDPERGSPVLKR</sequence>
<dbReference type="Ensembl" id="ENSSAUT00010055529.1">
    <property type="protein sequence ID" value="ENSSAUP00010052816.1"/>
    <property type="gene ID" value="ENSSAUG00010021637.1"/>
</dbReference>
<dbReference type="InterPro" id="IPR050302">
    <property type="entry name" value="Rab_GAP_TBC_domain"/>
</dbReference>
<evidence type="ECO:0000313" key="5">
    <source>
        <dbReference type="Proteomes" id="UP000472265"/>
    </source>
</evidence>
<dbReference type="GO" id="GO:0005773">
    <property type="term" value="C:vacuole"/>
    <property type="evidence" value="ECO:0007669"/>
    <property type="project" value="UniProtKB-ARBA"/>
</dbReference>
<dbReference type="PROSITE" id="PS50086">
    <property type="entry name" value="TBC_RABGAP"/>
    <property type="match status" value="1"/>
</dbReference>
<keyword evidence="5" id="KW-1185">Reference proteome</keyword>
<feature type="domain" description="Rab-GAP TBC" evidence="3">
    <location>
        <begin position="405"/>
        <end position="600"/>
    </location>
</feature>
<feature type="region of interest" description="Disordered" evidence="2">
    <location>
        <begin position="51"/>
        <end position="117"/>
    </location>
</feature>
<dbReference type="Gene3D" id="1.10.10.750">
    <property type="entry name" value="Ypt/Rab-GAP domain of gyp1p, domain 1"/>
    <property type="match status" value="1"/>
</dbReference>